<gene>
    <name evidence="15" type="ORF">ONE63_007060</name>
</gene>
<feature type="binding site" evidence="11">
    <location>
        <position position="7"/>
    </location>
    <ligand>
        <name>Zn(2+)</name>
        <dbReference type="ChEBI" id="CHEBI:29105"/>
    </ligand>
</feature>
<organism evidence="15 16">
    <name type="scientific">Megalurothrips usitatus</name>
    <name type="common">bean blossom thrips</name>
    <dbReference type="NCBI Taxonomy" id="439358"/>
    <lineage>
        <taxon>Eukaryota</taxon>
        <taxon>Metazoa</taxon>
        <taxon>Ecdysozoa</taxon>
        <taxon>Arthropoda</taxon>
        <taxon>Hexapoda</taxon>
        <taxon>Insecta</taxon>
        <taxon>Pterygota</taxon>
        <taxon>Neoptera</taxon>
        <taxon>Paraneoptera</taxon>
        <taxon>Thysanoptera</taxon>
        <taxon>Terebrantia</taxon>
        <taxon>Thripoidea</taxon>
        <taxon>Thripidae</taxon>
        <taxon>Megalurothrips</taxon>
    </lineage>
</organism>
<evidence type="ECO:0000256" key="4">
    <source>
        <dbReference type="ARBA" id="ARBA00022771"/>
    </source>
</evidence>
<keyword evidence="7" id="KW-0238">DNA-binding</keyword>
<keyword evidence="16" id="KW-1185">Reference proteome</keyword>
<comment type="caution">
    <text evidence="15">The sequence shown here is derived from an EMBL/GenBank/DDBJ whole genome shotgun (WGS) entry which is preliminary data.</text>
</comment>
<dbReference type="FunFam" id="3.30.160.60:FF:000065">
    <property type="entry name" value="B-cell CLL/lymphoma 6, member B"/>
    <property type="match status" value="1"/>
</dbReference>
<feature type="region of interest" description="Disordered" evidence="12">
    <location>
        <begin position="727"/>
        <end position="770"/>
    </location>
</feature>
<dbReference type="InterPro" id="IPR013087">
    <property type="entry name" value="Znf_C2H2_type"/>
</dbReference>
<dbReference type="Proteomes" id="UP001075354">
    <property type="component" value="Chromosome 4"/>
</dbReference>
<dbReference type="Gene3D" id="3.30.160.60">
    <property type="entry name" value="Classic Zinc Finger"/>
    <property type="match status" value="9"/>
</dbReference>
<feature type="domain" description="C2H2-type" evidence="13">
    <location>
        <begin position="500"/>
        <end position="527"/>
    </location>
</feature>
<dbReference type="SMART" id="SM00355">
    <property type="entry name" value="ZnF_C2H2"/>
    <property type="match status" value="10"/>
</dbReference>
<dbReference type="SUPFAM" id="SSF57716">
    <property type="entry name" value="Glucocorticoid receptor-like (DNA-binding domain)"/>
    <property type="match status" value="1"/>
</dbReference>
<feature type="domain" description="C2H2-type" evidence="13">
    <location>
        <begin position="384"/>
        <end position="411"/>
    </location>
</feature>
<evidence type="ECO:0000259" key="14">
    <source>
        <dbReference type="PROSITE" id="PS51915"/>
    </source>
</evidence>
<feature type="compositionally biased region" description="Basic residues" evidence="12">
    <location>
        <begin position="233"/>
        <end position="257"/>
    </location>
</feature>
<dbReference type="PROSITE" id="PS51915">
    <property type="entry name" value="ZAD"/>
    <property type="match status" value="1"/>
</dbReference>
<evidence type="ECO:0000256" key="3">
    <source>
        <dbReference type="ARBA" id="ARBA00022737"/>
    </source>
</evidence>
<dbReference type="InterPro" id="IPR036236">
    <property type="entry name" value="Znf_C2H2_sf"/>
</dbReference>
<dbReference type="PANTHER" id="PTHR24399:SF23">
    <property type="entry name" value="C2H2-TYPE DOMAIN-CONTAINING PROTEIN"/>
    <property type="match status" value="1"/>
</dbReference>
<dbReference type="InterPro" id="IPR012934">
    <property type="entry name" value="Znf_AD"/>
</dbReference>
<feature type="domain" description="C2H2-type" evidence="13">
    <location>
        <begin position="584"/>
        <end position="611"/>
    </location>
</feature>
<dbReference type="PROSITE" id="PS50157">
    <property type="entry name" value="ZINC_FINGER_C2H2_2"/>
    <property type="match status" value="8"/>
</dbReference>
<dbReference type="PROSITE" id="PS00028">
    <property type="entry name" value="ZINC_FINGER_C2H2_1"/>
    <property type="match status" value="9"/>
</dbReference>
<evidence type="ECO:0000313" key="16">
    <source>
        <dbReference type="Proteomes" id="UP001075354"/>
    </source>
</evidence>
<dbReference type="SUPFAM" id="SSF57667">
    <property type="entry name" value="beta-beta-alpha zinc fingers"/>
    <property type="match status" value="5"/>
</dbReference>
<comment type="subcellular location">
    <subcellularLocation>
        <location evidence="1">Nucleus</location>
    </subcellularLocation>
</comment>
<protein>
    <submittedName>
        <fullName evidence="15">Uncharacterized protein</fullName>
    </submittedName>
</protein>
<feature type="compositionally biased region" description="Acidic residues" evidence="12">
    <location>
        <begin position="124"/>
        <end position="137"/>
    </location>
</feature>
<dbReference type="FunFam" id="3.30.160.60:FF:001397">
    <property type="entry name" value="Datilografo, isoform A"/>
    <property type="match status" value="1"/>
</dbReference>
<feature type="domain" description="C2H2-type" evidence="13">
    <location>
        <begin position="556"/>
        <end position="583"/>
    </location>
</feature>
<sequence>MDSTELCRLCATEKDTFVDGFVRIYSDEGQKFGLEKKIIRCLQIELCSADALPKSVCLECCSKLHQCADFVESSARAQNRLKILVENNIIPNDSLTAVASIEVKESQDNSPNTDQLHKDKDEQLQEEPPQEIEELEPAEQPPPPVQQNGEEKDVYPSKYLECVVNEDSERSESPTKEHDISNEAPRSRASKRKCRLPVRVSRVCLDDLDSVNLDAAEISRIFDDDDSEEETRRRRKGRKKRTTSKTKSKTKSKPRIRKNSEKNETDEDVVFPDSNGKDKSEIVHGSENGSKNSDSENIDDNRGNDDYNDELDHDDDYDDVDDVDDEDYEENSGAEKSKSKDRKKQAEVNFSGQVWLCCDCSEELPDVDALRMHHSNVHKQIPKFMCSICSKVFTHYPGFISHYRRHQENDRYCTCETCGKCFSNKKALDSHRLIHTDKKPFVCPTCGKAFRQQSALYVHSRCHLPDELKNKYACDECDKRFSTKPNLITHKRIHTGIRNYTCDQCGKSFVQKGNLDAHLLTHSNVKPFSCQQCDKSFKTELQLRKHGSVHTGVKPHQCDICGRQFRERGTLREHHRIHTGAMPFSCEFCGKTFRFKGVLTTHRRQHTGERPYSCVQCQHHFTNWPNYNKHMKRRHGINTANNARGARSQMPPTETAQEHHSADSTGAVMSGISTETLQLPHQPEVPEVPVCDSQMQQQPTALLHKSSVETHQPQPQHLYHHENALSQHSLHSQEEDSMSSHHEMYSTHPVHSPLSAHSGHPVTSHVSLLSHTTQLSHAPVVIDDDRELKYATEREIILGQMSRERDRPHFYNPAPGSSVNTNPYLHQSLHPSLHHTLQQSQLPIPSLYAIPQLSLDPSHLEMLHSTASQHR</sequence>
<feature type="binding site" evidence="11">
    <location>
        <position position="60"/>
    </location>
    <ligand>
        <name>Zn(2+)</name>
        <dbReference type="ChEBI" id="CHEBI:29105"/>
    </ligand>
</feature>
<evidence type="ECO:0000256" key="7">
    <source>
        <dbReference type="ARBA" id="ARBA00023125"/>
    </source>
</evidence>
<dbReference type="Pfam" id="PF00096">
    <property type="entry name" value="zf-C2H2"/>
    <property type="match status" value="8"/>
</dbReference>
<feature type="compositionally biased region" description="Basic and acidic residues" evidence="12">
    <location>
        <begin position="731"/>
        <end position="745"/>
    </location>
</feature>
<dbReference type="FunFam" id="3.30.160.60:FF:000624">
    <property type="entry name" value="zinc finger protein 697"/>
    <property type="match status" value="2"/>
</dbReference>
<accession>A0AAV7XX83</accession>
<dbReference type="GO" id="GO:0000978">
    <property type="term" value="F:RNA polymerase II cis-regulatory region sequence-specific DNA binding"/>
    <property type="evidence" value="ECO:0007669"/>
    <property type="project" value="TreeGrafter"/>
</dbReference>
<dbReference type="SMART" id="SM00868">
    <property type="entry name" value="zf-AD"/>
    <property type="match status" value="1"/>
</dbReference>
<feature type="domain" description="C2H2-type" evidence="13">
    <location>
        <begin position="441"/>
        <end position="468"/>
    </location>
</feature>
<dbReference type="GO" id="GO:0005654">
    <property type="term" value="C:nucleoplasm"/>
    <property type="evidence" value="ECO:0007669"/>
    <property type="project" value="TreeGrafter"/>
</dbReference>
<keyword evidence="8" id="KW-0804">Transcription</keyword>
<dbReference type="GO" id="GO:0001227">
    <property type="term" value="F:DNA-binding transcription repressor activity, RNA polymerase II-specific"/>
    <property type="evidence" value="ECO:0007669"/>
    <property type="project" value="TreeGrafter"/>
</dbReference>
<dbReference type="Gene3D" id="3.40.1800.20">
    <property type="match status" value="1"/>
</dbReference>
<dbReference type="AlphaFoldDB" id="A0AAV7XX83"/>
<keyword evidence="6" id="KW-0805">Transcription regulation</keyword>
<evidence type="ECO:0000256" key="12">
    <source>
        <dbReference type="SAM" id="MobiDB-lite"/>
    </source>
</evidence>
<feature type="domain" description="C2H2-type" evidence="13">
    <location>
        <begin position="472"/>
        <end position="499"/>
    </location>
</feature>
<feature type="compositionally biased region" description="Acidic residues" evidence="12">
    <location>
        <begin position="306"/>
        <end position="332"/>
    </location>
</feature>
<evidence type="ECO:0000256" key="8">
    <source>
        <dbReference type="ARBA" id="ARBA00023163"/>
    </source>
</evidence>
<keyword evidence="3" id="KW-0677">Repeat</keyword>
<dbReference type="EMBL" id="JAPTSV010000004">
    <property type="protein sequence ID" value="KAJ1528666.1"/>
    <property type="molecule type" value="Genomic_DNA"/>
</dbReference>
<evidence type="ECO:0000313" key="15">
    <source>
        <dbReference type="EMBL" id="KAJ1528666.1"/>
    </source>
</evidence>
<evidence type="ECO:0000256" key="9">
    <source>
        <dbReference type="ARBA" id="ARBA00023242"/>
    </source>
</evidence>
<evidence type="ECO:0000259" key="13">
    <source>
        <dbReference type="PROSITE" id="PS50157"/>
    </source>
</evidence>
<dbReference type="PANTHER" id="PTHR24399">
    <property type="entry name" value="ZINC FINGER AND BTB DOMAIN-CONTAINING"/>
    <property type="match status" value="1"/>
</dbReference>
<name>A0AAV7XX83_9NEOP</name>
<feature type="binding site" evidence="11">
    <location>
        <position position="57"/>
    </location>
    <ligand>
        <name>Zn(2+)</name>
        <dbReference type="ChEBI" id="CHEBI:29105"/>
    </ligand>
</feature>
<dbReference type="FunFam" id="3.30.160.60:FF:000322">
    <property type="entry name" value="GDNF-inducible zinc finger protein 1"/>
    <property type="match status" value="2"/>
</dbReference>
<evidence type="ECO:0000256" key="1">
    <source>
        <dbReference type="ARBA" id="ARBA00004123"/>
    </source>
</evidence>
<evidence type="ECO:0000256" key="5">
    <source>
        <dbReference type="ARBA" id="ARBA00022833"/>
    </source>
</evidence>
<reference evidence="15" key="1">
    <citation type="submission" date="2022-12" db="EMBL/GenBank/DDBJ databases">
        <title>Chromosome-level genome assembly of the bean flower thrips Megalurothrips usitatus.</title>
        <authorList>
            <person name="Ma L."/>
            <person name="Liu Q."/>
            <person name="Li H."/>
            <person name="Cai W."/>
        </authorList>
    </citation>
    <scope>NUCLEOTIDE SEQUENCE</scope>
    <source>
        <strain evidence="15">Cailab_2022a</strain>
    </source>
</reference>
<evidence type="ECO:0000256" key="2">
    <source>
        <dbReference type="ARBA" id="ARBA00022723"/>
    </source>
</evidence>
<keyword evidence="9" id="KW-0539">Nucleus</keyword>
<feature type="region of interest" description="Disordered" evidence="12">
    <location>
        <begin position="642"/>
        <end position="665"/>
    </location>
</feature>
<dbReference type="Pfam" id="PF07776">
    <property type="entry name" value="zf-AD"/>
    <property type="match status" value="1"/>
</dbReference>
<feature type="compositionally biased region" description="Basic and acidic residues" evidence="12">
    <location>
        <begin position="167"/>
        <end position="181"/>
    </location>
</feature>
<keyword evidence="4 10" id="KW-0863">Zinc-finger</keyword>
<keyword evidence="5 11" id="KW-0862">Zinc</keyword>
<feature type="domain" description="C2H2-type" evidence="13">
    <location>
        <begin position="413"/>
        <end position="440"/>
    </location>
</feature>
<evidence type="ECO:0000256" key="11">
    <source>
        <dbReference type="PROSITE-ProRule" id="PRU01263"/>
    </source>
</evidence>
<feature type="domain" description="ZAD" evidence="14">
    <location>
        <begin position="5"/>
        <end position="84"/>
    </location>
</feature>
<feature type="domain" description="C2H2-type" evidence="13">
    <location>
        <begin position="528"/>
        <end position="555"/>
    </location>
</feature>
<evidence type="ECO:0000256" key="6">
    <source>
        <dbReference type="ARBA" id="ARBA00023015"/>
    </source>
</evidence>
<feature type="compositionally biased region" description="Basic and acidic residues" evidence="12">
    <location>
        <begin position="275"/>
        <end position="284"/>
    </location>
</feature>
<keyword evidence="2 11" id="KW-0479">Metal-binding</keyword>
<evidence type="ECO:0000256" key="10">
    <source>
        <dbReference type="PROSITE-ProRule" id="PRU00042"/>
    </source>
</evidence>
<feature type="region of interest" description="Disordered" evidence="12">
    <location>
        <begin position="104"/>
        <end position="344"/>
    </location>
</feature>
<dbReference type="GO" id="GO:0008270">
    <property type="term" value="F:zinc ion binding"/>
    <property type="evidence" value="ECO:0007669"/>
    <property type="project" value="UniProtKB-UniRule"/>
</dbReference>
<proteinExistence type="predicted"/>
<feature type="binding site" evidence="11">
    <location>
        <position position="10"/>
    </location>
    <ligand>
        <name>Zn(2+)</name>
        <dbReference type="ChEBI" id="CHEBI:29105"/>
    </ligand>
</feature>